<sequence>MTLTREEVLDAIRTEGLTGYRWFEDATNETDVIAIQRTSDGWVVFATDERATPIGRREFSSEEPALENFLSRLRSLNSVAAWHEKNRQGKAAERQAQTPADSPRYFVRELRIDGELVPARLFRRRSDSTGMIDEYLVDVDTWAPDTRGLLDRAVRFSLDSALEEISDDAAQDIFDMVASRTYVPLRRR</sequence>
<proteinExistence type="predicted"/>
<organism evidence="1 2">
    <name type="scientific">Microbacterium enclense</name>
    <dbReference type="NCBI Taxonomy" id="993073"/>
    <lineage>
        <taxon>Bacteria</taxon>
        <taxon>Bacillati</taxon>
        <taxon>Actinomycetota</taxon>
        <taxon>Actinomycetes</taxon>
        <taxon>Micrococcales</taxon>
        <taxon>Microbacteriaceae</taxon>
        <taxon>Microbacterium</taxon>
    </lineage>
</organism>
<dbReference type="AlphaFoldDB" id="A0A1G6RVR7"/>
<dbReference type="RefSeq" id="WP_058233729.1">
    <property type="nucleotide sequence ID" value="NZ_FMYG01000014.1"/>
</dbReference>
<dbReference type="EMBL" id="FMYG01000014">
    <property type="protein sequence ID" value="SDD08494.1"/>
    <property type="molecule type" value="Genomic_DNA"/>
</dbReference>
<reference evidence="1 2" key="1">
    <citation type="submission" date="2016-09" db="EMBL/GenBank/DDBJ databases">
        <authorList>
            <person name="Capua I."/>
            <person name="De Benedictis P."/>
            <person name="Joannis T."/>
            <person name="Lombin L.H."/>
            <person name="Cattoli G."/>
        </authorList>
    </citation>
    <scope>NUCLEOTIDE SEQUENCE [LARGE SCALE GENOMIC DNA]</scope>
    <source>
        <strain evidence="1 2">NIO-1002</strain>
    </source>
</reference>
<accession>A0A1G6RVR7</accession>
<gene>
    <name evidence="1" type="ORF">SAMN05216418_0223</name>
</gene>
<dbReference type="STRING" id="993073.AS029_16715"/>
<evidence type="ECO:0000313" key="2">
    <source>
        <dbReference type="Proteomes" id="UP000183203"/>
    </source>
</evidence>
<dbReference type="OrthoDB" id="5052575at2"/>
<evidence type="ECO:0000313" key="1">
    <source>
        <dbReference type="EMBL" id="SDD08494.1"/>
    </source>
</evidence>
<name>A0A1G6RVR7_9MICO</name>
<protein>
    <submittedName>
        <fullName evidence="1">Uncharacterized protein</fullName>
    </submittedName>
</protein>
<dbReference type="Proteomes" id="UP000183203">
    <property type="component" value="Unassembled WGS sequence"/>
</dbReference>